<name>A0A370H8H9_9NOCA</name>
<feature type="transmembrane region" description="Helical" evidence="9">
    <location>
        <begin position="78"/>
        <end position="109"/>
    </location>
</feature>
<keyword evidence="8 9" id="KW-0472">Membrane</keyword>
<dbReference type="SUPFAM" id="SSF103501">
    <property type="entry name" value="Respiratory nitrate reductase 1 gamma chain"/>
    <property type="match status" value="1"/>
</dbReference>
<dbReference type="GO" id="GO:0009055">
    <property type="term" value="F:electron transfer activity"/>
    <property type="evidence" value="ECO:0007669"/>
    <property type="project" value="TreeGrafter"/>
</dbReference>
<evidence type="ECO:0000256" key="7">
    <source>
        <dbReference type="ARBA" id="ARBA00023002"/>
    </source>
</evidence>
<organism evidence="11 12">
    <name type="scientific">Nocardia mexicana</name>
    <dbReference type="NCBI Taxonomy" id="279262"/>
    <lineage>
        <taxon>Bacteria</taxon>
        <taxon>Bacillati</taxon>
        <taxon>Actinomycetota</taxon>
        <taxon>Actinomycetes</taxon>
        <taxon>Mycobacteriales</taxon>
        <taxon>Nocardiaceae</taxon>
        <taxon>Nocardia</taxon>
    </lineage>
</organism>
<keyword evidence="7" id="KW-0560">Oxidoreductase</keyword>
<dbReference type="GO" id="GO:0019645">
    <property type="term" value="P:anaerobic electron transport chain"/>
    <property type="evidence" value="ECO:0007669"/>
    <property type="project" value="TreeGrafter"/>
</dbReference>
<feature type="domain" description="NarG-like" evidence="10">
    <location>
        <begin position="7"/>
        <end position="204"/>
    </location>
</feature>
<keyword evidence="3" id="KW-1003">Cell membrane</keyword>
<reference evidence="11 12" key="1">
    <citation type="submission" date="2018-07" db="EMBL/GenBank/DDBJ databases">
        <title>Genomic Encyclopedia of Type Strains, Phase IV (KMG-IV): sequencing the most valuable type-strain genomes for metagenomic binning, comparative biology and taxonomic classification.</title>
        <authorList>
            <person name="Goeker M."/>
        </authorList>
    </citation>
    <scope>NUCLEOTIDE SEQUENCE [LARGE SCALE GENOMIC DNA]</scope>
    <source>
        <strain evidence="11 12">DSM 44952</strain>
    </source>
</reference>
<gene>
    <name evidence="11" type="ORF">DFR68_103363</name>
</gene>
<sequence>MIRPVTVLLWIVLPYCALGSFALGHLWRFRRDRFRPSPDADRAEWYGAIAFRLGATLVVAARLTDLLASGPHNHPPEAFYLVILAVEVVALPTAAAGAVMLILPSMIAGTHRTPITPVDRITLPVLTAMLLSGVLIRMDPNSTGDHYRTAETLFTWARSLPTLHPNPAAMAAAPALYQARGLIIVLLLAVWPYTRLADLFAGPIVGWVSRRRTDLARLTPIAGNSGLGV</sequence>
<accession>A0A370H8H9</accession>
<dbReference type="Gene3D" id="1.20.950.20">
    <property type="entry name" value="Transmembrane di-heme cytochromes, Chain C"/>
    <property type="match status" value="1"/>
</dbReference>
<dbReference type="PANTHER" id="PTHR30598">
    <property type="entry name" value="NITRATE REDUCTASE PRIVATE CHAPERONE, REDOX ENZYME MATURATION PROTEIN REMP FAMILY"/>
    <property type="match status" value="1"/>
</dbReference>
<evidence type="ECO:0000256" key="8">
    <source>
        <dbReference type="ARBA" id="ARBA00023136"/>
    </source>
</evidence>
<evidence type="ECO:0000313" key="12">
    <source>
        <dbReference type="Proteomes" id="UP000255355"/>
    </source>
</evidence>
<dbReference type="EMBL" id="QQAZ01000003">
    <property type="protein sequence ID" value="RDI52975.1"/>
    <property type="molecule type" value="Genomic_DNA"/>
</dbReference>
<feature type="transmembrane region" description="Helical" evidence="9">
    <location>
        <begin position="121"/>
        <end position="138"/>
    </location>
</feature>
<keyword evidence="4 9" id="KW-0812">Transmembrane</keyword>
<comment type="caution">
    <text evidence="11">The sequence shown here is derived from an EMBL/GenBank/DDBJ whole genome shotgun (WGS) entry which is preliminary data.</text>
</comment>
<dbReference type="GO" id="GO:0008940">
    <property type="term" value="F:nitrate reductase activity"/>
    <property type="evidence" value="ECO:0007669"/>
    <property type="project" value="TreeGrafter"/>
</dbReference>
<evidence type="ECO:0000256" key="3">
    <source>
        <dbReference type="ARBA" id="ARBA00022475"/>
    </source>
</evidence>
<evidence type="ECO:0000256" key="5">
    <source>
        <dbReference type="ARBA" id="ARBA00022982"/>
    </source>
</evidence>
<keyword evidence="2" id="KW-0813">Transport</keyword>
<dbReference type="GO" id="GO:0020037">
    <property type="term" value="F:heme binding"/>
    <property type="evidence" value="ECO:0007669"/>
    <property type="project" value="TreeGrafter"/>
</dbReference>
<dbReference type="InterPro" id="IPR051936">
    <property type="entry name" value="Heme-iron_electron_transfer"/>
</dbReference>
<dbReference type="InterPro" id="IPR036197">
    <property type="entry name" value="NarG-like_sf"/>
</dbReference>
<dbReference type="STRING" id="1210089.GCA_001613165_00471"/>
<dbReference type="Proteomes" id="UP000255355">
    <property type="component" value="Unassembled WGS sequence"/>
</dbReference>
<evidence type="ECO:0000256" key="2">
    <source>
        <dbReference type="ARBA" id="ARBA00022448"/>
    </source>
</evidence>
<protein>
    <submittedName>
        <fullName evidence="11">Nitrate reductase gamma subunit</fullName>
    </submittedName>
</protein>
<keyword evidence="12" id="KW-1185">Reference proteome</keyword>
<dbReference type="InterPro" id="IPR023234">
    <property type="entry name" value="NarG-like_domain"/>
</dbReference>
<evidence type="ECO:0000256" key="4">
    <source>
        <dbReference type="ARBA" id="ARBA00022692"/>
    </source>
</evidence>
<dbReference type="OrthoDB" id="9788113at2"/>
<evidence type="ECO:0000256" key="6">
    <source>
        <dbReference type="ARBA" id="ARBA00022989"/>
    </source>
</evidence>
<evidence type="ECO:0000313" key="11">
    <source>
        <dbReference type="EMBL" id="RDI52975.1"/>
    </source>
</evidence>
<proteinExistence type="predicted"/>
<keyword evidence="6 9" id="KW-1133">Transmembrane helix</keyword>
<evidence type="ECO:0000259" key="10">
    <source>
        <dbReference type="Pfam" id="PF02665"/>
    </source>
</evidence>
<dbReference type="Pfam" id="PF02665">
    <property type="entry name" value="Nitrate_red_gam"/>
    <property type="match status" value="1"/>
</dbReference>
<comment type="subcellular location">
    <subcellularLocation>
        <location evidence="1">Cell membrane</location>
        <topology evidence="1">Multi-pass membrane protein</topology>
    </subcellularLocation>
</comment>
<feature type="transmembrane region" description="Helical" evidence="9">
    <location>
        <begin position="6"/>
        <end position="24"/>
    </location>
</feature>
<evidence type="ECO:0000256" key="1">
    <source>
        <dbReference type="ARBA" id="ARBA00004651"/>
    </source>
</evidence>
<dbReference type="GO" id="GO:0005886">
    <property type="term" value="C:plasma membrane"/>
    <property type="evidence" value="ECO:0007669"/>
    <property type="project" value="UniProtKB-SubCell"/>
</dbReference>
<feature type="transmembrane region" description="Helical" evidence="9">
    <location>
        <begin position="45"/>
        <end position="63"/>
    </location>
</feature>
<evidence type="ECO:0000256" key="9">
    <source>
        <dbReference type="SAM" id="Phobius"/>
    </source>
</evidence>
<keyword evidence="5" id="KW-0249">Electron transport</keyword>
<dbReference type="PANTHER" id="PTHR30598:SF3">
    <property type="entry name" value="RESPIRATORY NITRATE REDUCTASE 1 GAMMA CHAIN"/>
    <property type="match status" value="1"/>
</dbReference>
<dbReference type="AlphaFoldDB" id="A0A370H8H9"/>
<feature type="transmembrane region" description="Helical" evidence="9">
    <location>
        <begin position="168"/>
        <end position="191"/>
    </location>
</feature>